<evidence type="ECO:0000256" key="2">
    <source>
        <dbReference type="ARBA" id="ARBA00023125"/>
    </source>
</evidence>
<dbReference type="PANTHER" id="PTHR38791">
    <property type="entry name" value="ZN(II)2CYS6 TRANSCRIPTION FACTOR (EUROFUNG)-RELATED-RELATED"/>
    <property type="match status" value="1"/>
</dbReference>
<dbReference type="PANTHER" id="PTHR38791:SF5">
    <property type="entry name" value="TRANSCRIPTION FACTOR DBAG-RELATED"/>
    <property type="match status" value="1"/>
</dbReference>
<protein>
    <submittedName>
        <fullName evidence="7">C6 finger domain protein</fullName>
    </submittedName>
</protein>
<keyword evidence="8" id="KW-1185">Reference proteome</keyword>
<dbReference type="GO" id="GO:0000981">
    <property type="term" value="F:DNA-binding transcription factor activity, RNA polymerase II-specific"/>
    <property type="evidence" value="ECO:0007669"/>
    <property type="project" value="InterPro"/>
</dbReference>
<keyword evidence="3" id="KW-0804">Transcription</keyword>
<dbReference type="InterPro" id="IPR021858">
    <property type="entry name" value="Fun_TF"/>
</dbReference>
<dbReference type="Pfam" id="PF11951">
    <property type="entry name" value="Fungal_trans_2"/>
    <property type="match status" value="1"/>
</dbReference>
<keyword evidence="2" id="KW-0238">DNA-binding</keyword>
<dbReference type="GO" id="GO:0008270">
    <property type="term" value="F:zinc ion binding"/>
    <property type="evidence" value="ECO:0007669"/>
    <property type="project" value="InterPro"/>
</dbReference>
<dbReference type="RefSeq" id="XP_046073507.1">
    <property type="nucleotide sequence ID" value="XM_046211001.1"/>
</dbReference>
<dbReference type="SMART" id="SM00066">
    <property type="entry name" value="GAL4"/>
    <property type="match status" value="1"/>
</dbReference>
<gene>
    <name evidence="7" type="ORF">BGW36DRAFT_293470</name>
</gene>
<reference evidence="7" key="1">
    <citation type="submission" date="2021-12" db="EMBL/GenBank/DDBJ databases">
        <title>Convergent genome expansion in fungi linked to evolution of root-endophyte symbiosis.</title>
        <authorList>
            <consortium name="DOE Joint Genome Institute"/>
            <person name="Ke Y.-H."/>
            <person name="Bonito G."/>
            <person name="Liao H.-L."/>
            <person name="Looney B."/>
            <person name="Rojas-Flechas A."/>
            <person name="Nash J."/>
            <person name="Hameed K."/>
            <person name="Schadt C."/>
            <person name="Martin F."/>
            <person name="Crous P.W."/>
            <person name="Miettinen O."/>
            <person name="Magnuson J.K."/>
            <person name="Labbe J."/>
            <person name="Jacobson D."/>
            <person name="Doktycz M.J."/>
            <person name="Veneault-Fourrey C."/>
            <person name="Kuo A."/>
            <person name="Mondo S."/>
            <person name="Calhoun S."/>
            <person name="Riley R."/>
            <person name="Ohm R."/>
            <person name="LaButti K."/>
            <person name="Andreopoulos B."/>
            <person name="Pangilinan J."/>
            <person name="Nolan M."/>
            <person name="Tritt A."/>
            <person name="Clum A."/>
            <person name="Lipzen A."/>
            <person name="Daum C."/>
            <person name="Barry K."/>
            <person name="Grigoriev I.V."/>
            <person name="Vilgalys R."/>
        </authorList>
    </citation>
    <scope>NUCLEOTIDE SEQUENCE</scope>
    <source>
        <strain evidence="7">PMI_201</strain>
    </source>
</reference>
<dbReference type="PROSITE" id="PS50048">
    <property type="entry name" value="ZN2_CY6_FUNGAL_2"/>
    <property type="match status" value="1"/>
</dbReference>
<dbReference type="Proteomes" id="UP001201262">
    <property type="component" value="Unassembled WGS sequence"/>
</dbReference>
<feature type="region of interest" description="Disordered" evidence="5">
    <location>
        <begin position="59"/>
        <end position="97"/>
    </location>
</feature>
<dbReference type="GO" id="GO:0003677">
    <property type="term" value="F:DNA binding"/>
    <property type="evidence" value="ECO:0007669"/>
    <property type="project" value="UniProtKB-KW"/>
</dbReference>
<comment type="caution">
    <text evidence="7">The sequence shown here is derived from an EMBL/GenBank/DDBJ whole genome shotgun (WGS) entry which is preliminary data.</text>
</comment>
<keyword evidence="4" id="KW-0539">Nucleus</keyword>
<dbReference type="EMBL" id="JAJTJA010000005">
    <property type="protein sequence ID" value="KAH8699043.1"/>
    <property type="molecule type" value="Genomic_DNA"/>
</dbReference>
<dbReference type="InterPro" id="IPR036864">
    <property type="entry name" value="Zn2-C6_fun-type_DNA-bd_sf"/>
</dbReference>
<dbReference type="InterPro" id="IPR001138">
    <property type="entry name" value="Zn2Cys6_DnaBD"/>
</dbReference>
<dbReference type="PROSITE" id="PS00463">
    <property type="entry name" value="ZN2_CY6_FUNGAL_1"/>
    <property type="match status" value="1"/>
</dbReference>
<keyword evidence="1" id="KW-0805">Transcription regulation</keyword>
<evidence type="ECO:0000256" key="1">
    <source>
        <dbReference type="ARBA" id="ARBA00023015"/>
    </source>
</evidence>
<name>A0AAD4Q1Y4_9EURO</name>
<organism evidence="7 8">
    <name type="scientific">Talaromyces proteolyticus</name>
    <dbReference type="NCBI Taxonomy" id="1131652"/>
    <lineage>
        <taxon>Eukaryota</taxon>
        <taxon>Fungi</taxon>
        <taxon>Dikarya</taxon>
        <taxon>Ascomycota</taxon>
        <taxon>Pezizomycotina</taxon>
        <taxon>Eurotiomycetes</taxon>
        <taxon>Eurotiomycetidae</taxon>
        <taxon>Eurotiales</taxon>
        <taxon>Trichocomaceae</taxon>
        <taxon>Talaromyces</taxon>
        <taxon>Talaromyces sect. Bacilispori</taxon>
    </lineage>
</organism>
<evidence type="ECO:0000313" key="8">
    <source>
        <dbReference type="Proteomes" id="UP001201262"/>
    </source>
</evidence>
<dbReference type="CDD" id="cd00067">
    <property type="entry name" value="GAL4"/>
    <property type="match status" value="1"/>
</dbReference>
<proteinExistence type="predicted"/>
<evidence type="ECO:0000256" key="3">
    <source>
        <dbReference type="ARBA" id="ARBA00023163"/>
    </source>
</evidence>
<evidence type="ECO:0000256" key="5">
    <source>
        <dbReference type="SAM" id="MobiDB-lite"/>
    </source>
</evidence>
<feature type="compositionally biased region" description="Low complexity" evidence="5">
    <location>
        <begin position="62"/>
        <end position="80"/>
    </location>
</feature>
<evidence type="ECO:0000256" key="4">
    <source>
        <dbReference type="ARBA" id="ARBA00023242"/>
    </source>
</evidence>
<dbReference type="AlphaFoldDB" id="A0AAD4Q1Y4"/>
<dbReference type="InterPro" id="IPR053175">
    <property type="entry name" value="DHMBA_Reg_Transcription_Factor"/>
</dbReference>
<accession>A0AAD4Q1Y4</accession>
<evidence type="ECO:0000259" key="6">
    <source>
        <dbReference type="PROSITE" id="PS50048"/>
    </source>
</evidence>
<evidence type="ECO:0000313" key="7">
    <source>
        <dbReference type="EMBL" id="KAH8699043.1"/>
    </source>
</evidence>
<sequence>MVYCGKPSAGCGACRARKVKCDQTRPACNRCIKANRDCPGYRDHLSLLFRDQSRAVARKAKSATPDSSSASSPVRQPSAANPSLPLKGTVGVHSPASTPDELDFSSDVVVNSIPSHPFTVNRKFEAACFFFDSFAWLYSGVMKWCDPYGDTSSTTPLGKKAMMNAIASVGMANLSSIQGSHSLRVSAWREYAEALKWTNAAISDRTQVTEDTTLAAILCLSLFEILTCKHPATINDFIQHTNGAIALLELRGESQLQLPDSLHLFFALRNEVVIGCILQRLPVPRRLIALSEKATKLPTATPITKAGHNLNVIMASVCDLRISHENHRSSINADLLSYAFALDSRIEDLKNNFSEDFMYETVTAAPETSFKLTESRRIFPLNGIYHIYSSWGVTNVWNVYRYARILINEVILNQLRLMTTHPDADPPTQDLKDLCYRSCCLVRSLADDICASVPCLLQLVGSSDQLVKSSAGGLTILFPLFIAGGVDGPEHPKCRWAQECFRIVGRALGIDQALTLADMLPDEKPMTAFVDALNESLHEQENGIFHDMQCNTPGISNTPNIITDEDDQYYALGA</sequence>
<dbReference type="SUPFAM" id="SSF57701">
    <property type="entry name" value="Zn2/Cys6 DNA-binding domain"/>
    <property type="match status" value="1"/>
</dbReference>
<dbReference type="Pfam" id="PF00172">
    <property type="entry name" value="Zn_clus"/>
    <property type="match status" value="1"/>
</dbReference>
<feature type="domain" description="Zn(2)-C6 fungal-type" evidence="6">
    <location>
        <begin position="10"/>
        <end position="38"/>
    </location>
</feature>
<dbReference type="GeneID" id="70241288"/>
<dbReference type="Gene3D" id="4.10.240.10">
    <property type="entry name" value="Zn(2)-C6 fungal-type DNA-binding domain"/>
    <property type="match status" value="1"/>
</dbReference>